<evidence type="ECO:0000313" key="2">
    <source>
        <dbReference type="Proteomes" id="UP000041314"/>
    </source>
</evidence>
<dbReference type="Proteomes" id="UP000041314">
    <property type="component" value="Unassembled WGS sequence"/>
</dbReference>
<dbReference type="EMBL" id="CQPA01000015">
    <property type="protein sequence ID" value="CNU24938.1"/>
    <property type="molecule type" value="Genomic_DNA"/>
</dbReference>
<dbReference type="AlphaFoldDB" id="A0A655CQJ6"/>
<accession>A0A655CQJ6</accession>
<reference evidence="1 2" key="1">
    <citation type="submission" date="2015-03" db="EMBL/GenBank/DDBJ databases">
        <authorList>
            <consortium name="Pathogen Informatics"/>
        </authorList>
    </citation>
    <scope>NUCLEOTIDE SEQUENCE [LARGE SCALE GENOMIC DNA]</scope>
    <source>
        <strain evidence="1 2">A1104</strain>
    </source>
</reference>
<gene>
    <name evidence="1" type="ORF">ERS008198_02303</name>
</gene>
<proteinExistence type="predicted"/>
<keyword evidence="1" id="KW-0418">Kinase</keyword>
<dbReference type="GO" id="GO:0016301">
    <property type="term" value="F:kinase activity"/>
    <property type="evidence" value="ECO:0007669"/>
    <property type="project" value="UniProtKB-KW"/>
</dbReference>
<keyword evidence="1" id="KW-0808">Transferase</keyword>
<sequence>MTRRLIQPITVLSRVSAAIRAKASHNLRVSEGVDIYAPRVKWVELSPEKPLG</sequence>
<organism evidence="1 2">
    <name type="scientific">Salmonella enterica subsp. enterica serovar Bovismorbificans</name>
    <dbReference type="NCBI Taxonomy" id="58097"/>
    <lineage>
        <taxon>Bacteria</taxon>
        <taxon>Pseudomonadati</taxon>
        <taxon>Pseudomonadota</taxon>
        <taxon>Gammaproteobacteria</taxon>
        <taxon>Enterobacterales</taxon>
        <taxon>Enterobacteriaceae</taxon>
        <taxon>Salmonella</taxon>
    </lineage>
</organism>
<protein>
    <submittedName>
        <fullName evidence="1">Two-component sensor protein histidine protein kinase</fullName>
    </submittedName>
</protein>
<evidence type="ECO:0000313" key="1">
    <source>
        <dbReference type="EMBL" id="CNU24938.1"/>
    </source>
</evidence>
<name>A0A655CQJ6_SALET</name>